<dbReference type="GeneID" id="301198001"/>
<evidence type="ECO:0000313" key="2">
    <source>
        <dbReference type="EMBL" id="MCW1239238.1"/>
    </source>
</evidence>
<protein>
    <submittedName>
        <fullName evidence="2">Uncharacterized protein</fullName>
    </submittedName>
</protein>
<feature type="transmembrane region" description="Helical" evidence="1">
    <location>
        <begin position="6"/>
        <end position="23"/>
    </location>
</feature>
<comment type="caution">
    <text evidence="2">The sequence shown here is derived from an EMBL/GenBank/DDBJ whole genome shotgun (WGS) entry which is preliminary data.</text>
</comment>
<gene>
    <name evidence="2" type="ORF">NGM45_09155</name>
</gene>
<name>A0ABT3EQZ5_9BACI</name>
<reference evidence="2" key="1">
    <citation type="submission" date="2022-10" db="EMBL/GenBank/DDBJ databases">
        <title>De novo draft assembly of the Pseudomonas pretiosus genome isolated from the plants rhizorohere.</title>
        <authorList>
            <person name="Robas M."/>
            <person name="Fernandez V.M."/>
            <person name="Provanza A."/>
            <person name="Jimenez P.A."/>
        </authorList>
    </citation>
    <scope>NUCLEOTIDE SEQUENCE</scope>
    <source>
        <strain evidence="2">SAICEU11T</strain>
    </source>
</reference>
<keyword evidence="3" id="KW-1185">Reference proteome</keyword>
<evidence type="ECO:0000313" key="3">
    <source>
        <dbReference type="Proteomes" id="UP001060566"/>
    </source>
</evidence>
<sequence length="127" mass="15007">MSWVKNLAPIIGTVIGAGITYFVQKKSFKNQIELERNKVEWNEKQKNKYLKFEAYNKFLDSDGINEIIVFNRADSINIYSFKAQNYLKYIRPILYGNFHLLNQKVANFADEIEDCLKRCEWNEGIDK</sequence>
<accession>A0ABT3EQZ5</accession>
<dbReference type="Proteomes" id="UP001060566">
    <property type="component" value="Unassembled WGS sequence"/>
</dbReference>
<keyword evidence="1" id="KW-1133">Transmembrane helix</keyword>
<proteinExistence type="predicted"/>
<organism evidence="2 3">
    <name type="scientific">Bacillus pretiosus</name>
    <dbReference type="NCBI Taxonomy" id="2983392"/>
    <lineage>
        <taxon>Bacteria</taxon>
        <taxon>Bacillati</taxon>
        <taxon>Bacillota</taxon>
        <taxon>Bacilli</taxon>
        <taxon>Bacillales</taxon>
        <taxon>Bacillaceae</taxon>
        <taxon>Bacillus</taxon>
    </lineage>
</organism>
<dbReference type="RefSeq" id="WP_264461557.1">
    <property type="nucleotide sequence ID" value="NZ_JAOXJG010000005.1"/>
</dbReference>
<dbReference type="EMBL" id="JAOXJG010000005">
    <property type="protein sequence ID" value="MCW1239238.1"/>
    <property type="molecule type" value="Genomic_DNA"/>
</dbReference>
<keyword evidence="1" id="KW-0812">Transmembrane</keyword>
<keyword evidence="1" id="KW-0472">Membrane</keyword>
<evidence type="ECO:0000256" key="1">
    <source>
        <dbReference type="SAM" id="Phobius"/>
    </source>
</evidence>